<evidence type="ECO:0000256" key="2">
    <source>
        <dbReference type="ARBA" id="ARBA00023002"/>
    </source>
</evidence>
<dbReference type="PRINTS" id="PR00080">
    <property type="entry name" value="SDRFAMILY"/>
</dbReference>
<evidence type="ECO:0000259" key="3">
    <source>
        <dbReference type="SMART" id="SM00822"/>
    </source>
</evidence>
<proteinExistence type="inferred from homology"/>
<reference evidence="4 5" key="1">
    <citation type="submission" date="2019-04" db="EMBL/GenBank/DDBJ databases">
        <title>A pseudo-fructophilic Leuconostoc citreum strain F192-5 isolated from peel of satsuma mandarin: the first report for isolation and characterization of strain-dependent fructophilic-like characteristics.</title>
        <authorList>
            <person name="Maeno S."/>
            <person name="Tanizawa Y."/>
            <person name="Kajikawa A."/>
            <person name="Kanesaki Y."/>
            <person name="Kubota E."/>
            <person name="Arita M."/>
            <person name="Leon D."/>
            <person name="Endo A."/>
        </authorList>
    </citation>
    <scope>NUCLEOTIDE SEQUENCE [LARGE SCALE GENOMIC DNA]</scope>
    <source>
        <strain evidence="4 5">F192-5</strain>
    </source>
</reference>
<dbReference type="EMBL" id="BJJW01000005">
    <property type="protein sequence ID" value="GDZ83507.1"/>
    <property type="molecule type" value="Genomic_DNA"/>
</dbReference>
<accession>A0A5A5TY29</accession>
<dbReference type="Gene3D" id="3.40.50.720">
    <property type="entry name" value="NAD(P)-binding Rossmann-like Domain"/>
    <property type="match status" value="1"/>
</dbReference>
<dbReference type="RefSeq" id="WP_004901423.1">
    <property type="nucleotide sequence ID" value="NZ_BJJW01000005.1"/>
</dbReference>
<comment type="caution">
    <text evidence="4">The sequence shown here is derived from an EMBL/GenBank/DDBJ whole genome shotgun (WGS) entry which is preliminary data.</text>
</comment>
<evidence type="ECO:0000313" key="4">
    <source>
        <dbReference type="EMBL" id="GDZ83507.1"/>
    </source>
</evidence>
<dbReference type="Pfam" id="PF13561">
    <property type="entry name" value="adh_short_C2"/>
    <property type="match status" value="1"/>
</dbReference>
<dbReference type="PROSITE" id="PS00061">
    <property type="entry name" value="ADH_SHORT"/>
    <property type="match status" value="1"/>
</dbReference>
<evidence type="ECO:0000313" key="5">
    <source>
        <dbReference type="Proteomes" id="UP000323274"/>
    </source>
</evidence>
<dbReference type="InterPro" id="IPR050259">
    <property type="entry name" value="SDR"/>
</dbReference>
<dbReference type="GO" id="GO:0016491">
    <property type="term" value="F:oxidoreductase activity"/>
    <property type="evidence" value="ECO:0007669"/>
    <property type="project" value="UniProtKB-KW"/>
</dbReference>
<dbReference type="PANTHER" id="PTHR42879">
    <property type="entry name" value="3-OXOACYL-(ACYL-CARRIER-PROTEIN) REDUCTASE"/>
    <property type="match status" value="1"/>
</dbReference>
<feature type="domain" description="Ketoreductase" evidence="3">
    <location>
        <begin position="8"/>
        <end position="190"/>
    </location>
</feature>
<dbReference type="InterPro" id="IPR002347">
    <property type="entry name" value="SDR_fam"/>
</dbReference>
<dbReference type="PRINTS" id="PR00081">
    <property type="entry name" value="GDHRDH"/>
</dbReference>
<name>A0A5A5TY29_LEUCI</name>
<dbReference type="Proteomes" id="UP000323274">
    <property type="component" value="Unassembled WGS sequence"/>
</dbReference>
<dbReference type="GO" id="GO:0032787">
    <property type="term" value="P:monocarboxylic acid metabolic process"/>
    <property type="evidence" value="ECO:0007669"/>
    <property type="project" value="UniProtKB-ARBA"/>
</dbReference>
<gene>
    <name evidence="4" type="primary">fabG_1</name>
    <name evidence="4" type="ORF">LCIT_07490</name>
</gene>
<dbReference type="PANTHER" id="PTHR42879:SF2">
    <property type="entry name" value="3-OXOACYL-[ACYL-CARRIER-PROTEIN] REDUCTASE FABG"/>
    <property type="match status" value="1"/>
</dbReference>
<organism evidence="4 5">
    <name type="scientific">Leuconostoc citreum</name>
    <dbReference type="NCBI Taxonomy" id="33964"/>
    <lineage>
        <taxon>Bacteria</taxon>
        <taxon>Bacillati</taxon>
        <taxon>Bacillota</taxon>
        <taxon>Bacilli</taxon>
        <taxon>Lactobacillales</taxon>
        <taxon>Lactobacillaceae</taxon>
        <taxon>Leuconostoc</taxon>
    </lineage>
</organism>
<dbReference type="SMART" id="SM00822">
    <property type="entry name" value="PKS_KR"/>
    <property type="match status" value="1"/>
</dbReference>
<protein>
    <submittedName>
        <fullName evidence="4">Beta-ketoacyl-ACP reductase</fullName>
    </submittedName>
</protein>
<sequence length="244" mass="26204">MVKQLQGKTVLITGSSRGIGLAMAKHFDILGAQVILHSRQGVADNIKAQFQTQPLEVMFDLTNQQAIDDSITALYRSQAFKGVDILINNAGITADQLAINMSSDNFAQVINANLVGTFNVTQPILKHMLKARTGCIINMSSIVGLHGNIGQVNYATSKAGLIGMTKTLAKEAARRQVRVNAIAPGMFKSDMTDVLSDKIKSRILETIPMQRFGNVAELAEVAAFLAEAPYITGQTIVVDGGQSM</sequence>
<dbReference type="InterPro" id="IPR036291">
    <property type="entry name" value="NAD(P)-bd_dom_sf"/>
</dbReference>
<evidence type="ECO:0000256" key="1">
    <source>
        <dbReference type="ARBA" id="ARBA00006484"/>
    </source>
</evidence>
<dbReference type="AlphaFoldDB" id="A0A5A5TY29"/>
<dbReference type="FunFam" id="3.40.50.720:FF:000173">
    <property type="entry name" value="3-oxoacyl-[acyl-carrier protein] reductase"/>
    <property type="match status" value="1"/>
</dbReference>
<dbReference type="InterPro" id="IPR020904">
    <property type="entry name" value="Sc_DH/Rdtase_CS"/>
</dbReference>
<keyword evidence="2" id="KW-0560">Oxidoreductase</keyword>
<dbReference type="SUPFAM" id="SSF51735">
    <property type="entry name" value="NAD(P)-binding Rossmann-fold domains"/>
    <property type="match status" value="1"/>
</dbReference>
<comment type="similarity">
    <text evidence="1">Belongs to the short-chain dehydrogenases/reductases (SDR) family.</text>
</comment>
<dbReference type="InterPro" id="IPR057326">
    <property type="entry name" value="KR_dom"/>
</dbReference>
<dbReference type="NCBIfam" id="NF009466">
    <property type="entry name" value="PRK12826.1-2"/>
    <property type="match status" value="1"/>
</dbReference>